<keyword evidence="1" id="KW-0285">Flavoprotein</keyword>
<evidence type="ECO:0000313" key="6">
    <source>
        <dbReference type="EMBL" id="CAB4751601.1"/>
    </source>
</evidence>
<sequence>MRFGLYLIGRPSGADRSSASIVSPDFLVPLAQHAEQLGIESMFFVDHIVFPARQQAQYPYSAHGRYPYDNDEMQIPEPLMLFAFLAGVTTTMRFGTAVLVLPQRNPLLLAKQLATADQLSRGRIEIGIGAGWLADEFAALGVDFASRGRRTDEYIEVMRTVWRDDVATFHGEFVSFDAMKLTTYPVQPSGIPVIVGGHSPPALRRAGRLGDAFLPATNIGYDEPGRWPAMWGEVQRHAREAGRPDGAVELQGFGDTLDDARHLHDLGATRMIHNVLEPDLESALAHLDRFAENVMAPFHAEQR</sequence>
<name>A0A6J7NTB0_9ZZZZ</name>
<evidence type="ECO:0000259" key="5">
    <source>
        <dbReference type="Pfam" id="PF00296"/>
    </source>
</evidence>
<dbReference type="PANTHER" id="PTHR42847:SF4">
    <property type="entry name" value="ALKANESULFONATE MONOOXYGENASE-RELATED"/>
    <property type="match status" value="1"/>
</dbReference>
<dbReference type="SUPFAM" id="SSF51679">
    <property type="entry name" value="Bacterial luciferase-like"/>
    <property type="match status" value="1"/>
</dbReference>
<protein>
    <submittedName>
        <fullName evidence="9">Unannotated protein</fullName>
    </submittedName>
</protein>
<dbReference type="EMBL" id="CAEZYR010000067">
    <property type="protein sequence ID" value="CAB4751601.1"/>
    <property type="molecule type" value="Genomic_DNA"/>
</dbReference>
<dbReference type="Pfam" id="PF00296">
    <property type="entry name" value="Bac_luciferase"/>
    <property type="match status" value="1"/>
</dbReference>
<dbReference type="GO" id="GO:0046306">
    <property type="term" value="P:alkanesulfonate catabolic process"/>
    <property type="evidence" value="ECO:0007669"/>
    <property type="project" value="TreeGrafter"/>
</dbReference>
<dbReference type="EMBL" id="CAFABA010000057">
    <property type="protein sequence ID" value="CAB4831399.1"/>
    <property type="molecule type" value="Genomic_DNA"/>
</dbReference>
<dbReference type="GO" id="GO:0008726">
    <property type="term" value="F:alkanesulfonate monooxygenase activity"/>
    <property type="evidence" value="ECO:0007669"/>
    <property type="project" value="TreeGrafter"/>
</dbReference>
<reference evidence="9" key="1">
    <citation type="submission" date="2020-05" db="EMBL/GenBank/DDBJ databases">
        <authorList>
            <person name="Chiriac C."/>
            <person name="Salcher M."/>
            <person name="Ghai R."/>
            <person name="Kavagutti S V."/>
        </authorList>
    </citation>
    <scope>NUCLEOTIDE SEQUENCE</scope>
</reference>
<keyword evidence="2" id="KW-0288">FMN</keyword>
<dbReference type="AlphaFoldDB" id="A0A6J7NTB0"/>
<dbReference type="EMBL" id="CAFBOS010000075">
    <property type="protein sequence ID" value="CAB4996710.1"/>
    <property type="molecule type" value="Genomic_DNA"/>
</dbReference>
<dbReference type="InterPro" id="IPR011251">
    <property type="entry name" value="Luciferase-like_dom"/>
</dbReference>
<dbReference type="InterPro" id="IPR050172">
    <property type="entry name" value="SsuD_RutA_monooxygenase"/>
</dbReference>
<proteinExistence type="predicted"/>
<evidence type="ECO:0000256" key="2">
    <source>
        <dbReference type="ARBA" id="ARBA00022643"/>
    </source>
</evidence>
<keyword evidence="3" id="KW-0560">Oxidoreductase</keyword>
<dbReference type="Gene3D" id="3.20.20.30">
    <property type="entry name" value="Luciferase-like domain"/>
    <property type="match status" value="1"/>
</dbReference>
<evidence type="ECO:0000313" key="8">
    <source>
        <dbReference type="EMBL" id="CAB4907055.1"/>
    </source>
</evidence>
<dbReference type="InterPro" id="IPR019921">
    <property type="entry name" value="Lucif-like_OxRdtase_Rv2161c"/>
</dbReference>
<organism evidence="9">
    <name type="scientific">freshwater metagenome</name>
    <dbReference type="NCBI Taxonomy" id="449393"/>
    <lineage>
        <taxon>unclassified sequences</taxon>
        <taxon>metagenomes</taxon>
        <taxon>ecological metagenomes</taxon>
    </lineage>
</organism>
<feature type="domain" description="Luciferase-like" evidence="5">
    <location>
        <begin position="1"/>
        <end position="249"/>
    </location>
</feature>
<dbReference type="NCBIfam" id="TIGR03619">
    <property type="entry name" value="F420_Rv2161c"/>
    <property type="match status" value="1"/>
</dbReference>
<evidence type="ECO:0000256" key="3">
    <source>
        <dbReference type="ARBA" id="ARBA00023002"/>
    </source>
</evidence>
<gene>
    <name evidence="6" type="ORF">UFOPK2754_01839</name>
    <name evidence="7" type="ORF">UFOPK3139_01508</name>
    <name evidence="8" type="ORF">UFOPK3543_01218</name>
    <name evidence="9" type="ORF">UFOPK3967_01378</name>
</gene>
<accession>A0A6J7NTB0</accession>
<evidence type="ECO:0000256" key="1">
    <source>
        <dbReference type="ARBA" id="ARBA00022630"/>
    </source>
</evidence>
<evidence type="ECO:0000256" key="4">
    <source>
        <dbReference type="ARBA" id="ARBA00023033"/>
    </source>
</evidence>
<dbReference type="PANTHER" id="PTHR42847">
    <property type="entry name" value="ALKANESULFONATE MONOOXYGENASE"/>
    <property type="match status" value="1"/>
</dbReference>
<evidence type="ECO:0000313" key="7">
    <source>
        <dbReference type="EMBL" id="CAB4831399.1"/>
    </source>
</evidence>
<keyword evidence="4" id="KW-0503">Monooxygenase</keyword>
<evidence type="ECO:0000313" key="9">
    <source>
        <dbReference type="EMBL" id="CAB4996710.1"/>
    </source>
</evidence>
<dbReference type="InterPro" id="IPR036661">
    <property type="entry name" value="Luciferase-like_sf"/>
</dbReference>
<dbReference type="EMBL" id="CAFBMH010000036">
    <property type="protein sequence ID" value="CAB4907055.1"/>
    <property type="molecule type" value="Genomic_DNA"/>
</dbReference>